<gene>
    <name evidence="1" type="ORF">EKG39_19965</name>
</gene>
<evidence type="ECO:0000313" key="2">
    <source>
        <dbReference type="Proteomes" id="UP000282060"/>
    </source>
</evidence>
<dbReference type="EMBL" id="RXNV01000015">
    <property type="protein sequence ID" value="RTR27684.1"/>
    <property type="molecule type" value="Genomic_DNA"/>
</dbReference>
<dbReference type="AlphaFoldDB" id="A0A3S0KCH6"/>
<comment type="caution">
    <text evidence="1">The sequence shown here is derived from an EMBL/GenBank/DDBJ whole genome shotgun (WGS) entry which is preliminary data.</text>
</comment>
<protein>
    <submittedName>
        <fullName evidence="1">Uncharacterized protein</fullName>
    </submittedName>
</protein>
<sequence length="60" mass="7218">MDSIINLEEYFELTGSPESKLKRYQACLQEFDRLNYDDPFIRQIRNEVVILEKKLKLPLN</sequence>
<keyword evidence="2" id="KW-1185">Reference proteome</keyword>
<dbReference type="Proteomes" id="UP000282060">
    <property type="component" value="Unassembled WGS sequence"/>
</dbReference>
<dbReference type="RefSeq" id="WP_126507770.1">
    <property type="nucleotide sequence ID" value="NZ_RXNV01000015.1"/>
</dbReference>
<accession>A0A3S0KCH6</accession>
<proteinExistence type="predicted"/>
<evidence type="ECO:0000313" key="1">
    <source>
        <dbReference type="EMBL" id="RTR27684.1"/>
    </source>
</evidence>
<name>A0A3S0KCH6_9GAMM</name>
<dbReference type="OrthoDB" id="6270616at2"/>
<reference evidence="1 2" key="1">
    <citation type="submission" date="2018-12" db="EMBL/GenBank/DDBJ databases">
        <authorList>
            <person name="Yu L."/>
        </authorList>
    </citation>
    <scope>NUCLEOTIDE SEQUENCE [LARGE SCALE GENOMIC DNA]</scope>
    <source>
        <strain evidence="1 2">HAW-EB5</strain>
    </source>
</reference>
<organism evidence="1 2">
    <name type="scientific">Shewanella atlantica</name>
    <dbReference type="NCBI Taxonomy" id="271099"/>
    <lineage>
        <taxon>Bacteria</taxon>
        <taxon>Pseudomonadati</taxon>
        <taxon>Pseudomonadota</taxon>
        <taxon>Gammaproteobacteria</taxon>
        <taxon>Alteromonadales</taxon>
        <taxon>Shewanellaceae</taxon>
        <taxon>Shewanella</taxon>
    </lineage>
</organism>